<sequence>MDTTLIAFLLVAAARITGLPPVAVEELPSFVALAPSELERQVCPDGGNGCRGIAAYFDALHYRILYRDTLDLEQPLDHSFLLHEIVHVLQHRQFGNGMYADCKATLRTEAQAYRAQNAYLRTYDQWAYVGVALNYAACSG</sequence>
<keyword evidence="2" id="KW-1185">Reference proteome</keyword>
<reference evidence="1" key="1">
    <citation type="submission" date="2022-01" db="EMBL/GenBank/DDBJ databases">
        <authorList>
            <person name="Jo J.-H."/>
            <person name="Im W.-T."/>
        </authorList>
    </citation>
    <scope>NUCLEOTIDE SEQUENCE</scope>
    <source>
        <strain evidence="1">XY25</strain>
    </source>
</reference>
<evidence type="ECO:0008006" key="3">
    <source>
        <dbReference type="Google" id="ProtNLM"/>
    </source>
</evidence>
<organism evidence="1 2">
    <name type="scientific">Dechloromonas hankyongensis</name>
    <dbReference type="NCBI Taxonomy" id="2908002"/>
    <lineage>
        <taxon>Bacteria</taxon>
        <taxon>Pseudomonadati</taxon>
        <taxon>Pseudomonadota</taxon>
        <taxon>Betaproteobacteria</taxon>
        <taxon>Rhodocyclales</taxon>
        <taxon>Azonexaceae</taxon>
        <taxon>Dechloromonas</taxon>
    </lineage>
</organism>
<gene>
    <name evidence="1" type="ORF">LZ012_04885</name>
</gene>
<protein>
    <recommendedName>
        <fullName evidence="3">DUF4157 domain-containing protein</fullName>
    </recommendedName>
</protein>
<evidence type="ECO:0000313" key="2">
    <source>
        <dbReference type="Proteomes" id="UP001165384"/>
    </source>
</evidence>
<dbReference type="EMBL" id="JAKLTN010000001">
    <property type="protein sequence ID" value="MCG2576326.1"/>
    <property type="molecule type" value="Genomic_DNA"/>
</dbReference>
<dbReference type="RefSeq" id="WP_275708130.1">
    <property type="nucleotide sequence ID" value="NZ_JAKLTN010000001.1"/>
</dbReference>
<name>A0ABS9JZI8_9RHOO</name>
<evidence type="ECO:0000313" key="1">
    <source>
        <dbReference type="EMBL" id="MCG2576326.1"/>
    </source>
</evidence>
<dbReference type="Proteomes" id="UP001165384">
    <property type="component" value="Unassembled WGS sequence"/>
</dbReference>
<comment type="caution">
    <text evidence="1">The sequence shown here is derived from an EMBL/GenBank/DDBJ whole genome shotgun (WGS) entry which is preliminary data.</text>
</comment>
<accession>A0ABS9JZI8</accession>
<proteinExistence type="predicted"/>